<evidence type="ECO:0000256" key="2">
    <source>
        <dbReference type="ARBA" id="ARBA00006462"/>
    </source>
</evidence>
<evidence type="ECO:0000256" key="1">
    <source>
        <dbReference type="ARBA" id="ARBA00004606"/>
    </source>
</evidence>
<reference evidence="8 9" key="1">
    <citation type="journal article" date="2007" name="Science">
        <title>The Chlamydomonas genome reveals the evolution of key animal and plant functions.</title>
        <authorList>
            <person name="Merchant S.S."/>
            <person name="Prochnik S.E."/>
            <person name="Vallon O."/>
            <person name="Harris E.H."/>
            <person name="Karpowicz S.J."/>
            <person name="Witman G.B."/>
            <person name="Terry A."/>
            <person name="Salamov A."/>
            <person name="Fritz-Laylin L.K."/>
            <person name="Marechal-Drouard L."/>
            <person name="Marshall W.F."/>
            <person name="Qu L.H."/>
            <person name="Nelson D.R."/>
            <person name="Sanderfoot A.A."/>
            <person name="Spalding M.H."/>
            <person name="Kapitonov V.V."/>
            <person name="Ren Q."/>
            <person name="Ferris P."/>
            <person name="Lindquist E."/>
            <person name="Shapiro H."/>
            <person name="Lucas S.M."/>
            <person name="Grimwood J."/>
            <person name="Schmutz J."/>
            <person name="Cardol P."/>
            <person name="Cerutti H."/>
            <person name="Chanfreau G."/>
            <person name="Chen C.L."/>
            <person name="Cognat V."/>
            <person name="Croft M.T."/>
            <person name="Dent R."/>
            <person name="Dutcher S."/>
            <person name="Fernandez E."/>
            <person name="Fukuzawa H."/>
            <person name="Gonzalez-Ballester D."/>
            <person name="Gonzalez-Halphen D."/>
            <person name="Hallmann A."/>
            <person name="Hanikenne M."/>
            <person name="Hippler M."/>
            <person name="Inwood W."/>
            <person name="Jabbari K."/>
            <person name="Kalanon M."/>
            <person name="Kuras R."/>
            <person name="Lefebvre P.A."/>
            <person name="Lemaire S.D."/>
            <person name="Lobanov A.V."/>
            <person name="Lohr M."/>
            <person name="Manuell A."/>
            <person name="Meier I."/>
            <person name="Mets L."/>
            <person name="Mittag M."/>
            <person name="Mittelmeier T."/>
            <person name="Moroney J.V."/>
            <person name="Moseley J."/>
            <person name="Napoli C."/>
            <person name="Nedelcu A.M."/>
            <person name="Niyogi K."/>
            <person name="Novoselov S.V."/>
            <person name="Paulsen I.T."/>
            <person name="Pazour G."/>
            <person name="Purton S."/>
            <person name="Ral J.P."/>
            <person name="Riano-Pachon D.M."/>
            <person name="Riekhof W."/>
            <person name="Rymarquis L."/>
            <person name="Schroda M."/>
            <person name="Stern D."/>
            <person name="Umen J."/>
            <person name="Willows R."/>
            <person name="Wilson N."/>
            <person name="Zimmer S.L."/>
            <person name="Allmer J."/>
            <person name="Balk J."/>
            <person name="Bisova K."/>
            <person name="Chen C.J."/>
            <person name="Elias M."/>
            <person name="Gendler K."/>
            <person name="Hauser C."/>
            <person name="Lamb M.R."/>
            <person name="Ledford H."/>
            <person name="Long J.C."/>
            <person name="Minagawa J."/>
            <person name="Page M.D."/>
            <person name="Pan J."/>
            <person name="Pootakham W."/>
            <person name="Roje S."/>
            <person name="Rose A."/>
            <person name="Stahlberg E."/>
            <person name="Terauchi A.M."/>
            <person name="Yang P."/>
            <person name="Ball S."/>
            <person name="Bowler C."/>
            <person name="Dieckmann C.L."/>
            <person name="Gladyshev V.N."/>
            <person name="Green P."/>
            <person name="Jorgensen R."/>
            <person name="Mayfield S."/>
            <person name="Mueller-Roeber B."/>
            <person name="Rajamani S."/>
            <person name="Sayre R.T."/>
            <person name="Brokstein P."/>
            <person name="Dubchak I."/>
            <person name="Goodstein D."/>
            <person name="Hornick L."/>
            <person name="Huang Y.W."/>
            <person name="Jhaveri J."/>
            <person name="Luo Y."/>
            <person name="Martinez D."/>
            <person name="Ngau W.C."/>
            <person name="Otillar B."/>
            <person name="Poliakov A."/>
            <person name="Porter A."/>
            <person name="Szajkowski L."/>
            <person name="Werner G."/>
            <person name="Zhou K."/>
            <person name="Grigoriev I.V."/>
            <person name="Rokhsar D.S."/>
            <person name="Grossman A.R."/>
        </authorList>
    </citation>
    <scope>NUCLEOTIDE SEQUENCE [LARGE SCALE GENOMIC DNA]</scope>
    <source>
        <strain evidence="9">CC-503</strain>
    </source>
</reference>
<keyword evidence="5" id="KW-1133">Transmembrane helix</keyword>
<keyword evidence="9" id="KW-1185">Reference proteome</keyword>
<dbReference type="GeneID" id="5727645"/>
<dbReference type="Gramene" id="PNW87880">
    <property type="protein sequence ID" value="PNW87880"/>
    <property type="gene ID" value="CHLRE_01g005651v5"/>
</dbReference>
<evidence type="ECO:0000256" key="6">
    <source>
        <dbReference type="ARBA" id="ARBA00023136"/>
    </source>
</evidence>
<comment type="similarity">
    <text evidence="2">Belongs to the glycosyltransferase 31 family. Beta3-Gal-T subfamily.</text>
</comment>
<evidence type="ECO:0000256" key="4">
    <source>
        <dbReference type="ARBA" id="ARBA00022968"/>
    </source>
</evidence>
<dbReference type="AlphaFoldDB" id="A0A2K3E514"/>
<protein>
    <submittedName>
        <fullName evidence="8">Uncharacterized protein</fullName>
    </submittedName>
</protein>
<evidence type="ECO:0000313" key="9">
    <source>
        <dbReference type="Proteomes" id="UP000006906"/>
    </source>
</evidence>
<organism evidence="8 9">
    <name type="scientific">Chlamydomonas reinhardtii</name>
    <name type="common">Chlamydomonas smithii</name>
    <dbReference type="NCBI Taxonomy" id="3055"/>
    <lineage>
        <taxon>Eukaryota</taxon>
        <taxon>Viridiplantae</taxon>
        <taxon>Chlorophyta</taxon>
        <taxon>core chlorophytes</taxon>
        <taxon>Chlorophyceae</taxon>
        <taxon>CS clade</taxon>
        <taxon>Chlamydomonadales</taxon>
        <taxon>Chlamydomonadaceae</taxon>
        <taxon>Chlamydomonas</taxon>
    </lineage>
</organism>
<evidence type="ECO:0000256" key="3">
    <source>
        <dbReference type="ARBA" id="ARBA00022692"/>
    </source>
</evidence>
<dbReference type="RefSeq" id="XP_001702122.2">
    <property type="nucleotide sequence ID" value="XM_001702070.2"/>
</dbReference>
<evidence type="ECO:0000313" key="8">
    <source>
        <dbReference type="EMBL" id="PNW87880.1"/>
    </source>
</evidence>
<dbReference type="Gene3D" id="3.90.550.50">
    <property type="match status" value="1"/>
</dbReference>
<gene>
    <name evidence="8" type="ORF">CHLRE_01g005651v5</name>
</gene>
<dbReference type="GO" id="GO:0016020">
    <property type="term" value="C:membrane"/>
    <property type="evidence" value="ECO:0007669"/>
    <property type="project" value="UniProtKB-SubCell"/>
</dbReference>
<sequence>MVYASRSWRKGVQTHIVVDDEVKLDGLRGMGLHHNETFSAMPDLPGIPGSLRLVMSPLLAHRKYAGKYKWMLLGDDDTLFSLTAVMAMLREMRVSHIDPIAISDFLVHCRFESSNKRWKAPVTRDLRCAAATAAAAGAAAADPLAGMGSGGSRMSQEPTPPCMLPPERTGPPRFAEAPDCPPEGQTYFYGGAGIILSHGLLERLVARHLRAQPVLVAAADEGHDAAAHAAAASLTAASALMSPAAVAPPAAVAAKDDASFYAVVMSAFSGYGDTSMSEAWRRAGVGFTPPPPLPYQLLSKRLSSVVPPAAAPPPQQLQHSRKLLRIAKRTRLPCVISGSNSDGPPPPECRRFATLGHYNEWETPADILARHKAAALIAPDSFKFIVSAHMRPHKGEVDVPYLLQMVELGKLLSSGYAGNYRRLEFGKR</sequence>
<dbReference type="KEGG" id="cre:CHLRE_01g005651v5"/>
<dbReference type="OrthoDB" id="537871at2759"/>
<dbReference type="EMBL" id="CM008962">
    <property type="protein sequence ID" value="PNW87880.1"/>
    <property type="molecule type" value="Genomic_DNA"/>
</dbReference>
<keyword evidence="3" id="KW-0812">Transmembrane</keyword>
<keyword evidence="4" id="KW-0735">Signal-anchor</keyword>
<evidence type="ECO:0000256" key="7">
    <source>
        <dbReference type="SAM" id="MobiDB-lite"/>
    </source>
</evidence>
<dbReference type="InterPro" id="IPR026050">
    <property type="entry name" value="C1GALT1/C1GALT1_chp1"/>
</dbReference>
<evidence type="ECO:0000256" key="5">
    <source>
        <dbReference type="ARBA" id="ARBA00022989"/>
    </source>
</evidence>
<name>A0A2K3E514_CHLRE</name>
<feature type="region of interest" description="Disordered" evidence="7">
    <location>
        <begin position="146"/>
        <end position="176"/>
    </location>
</feature>
<comment type="subcellular location">
    <subcellularLocation>
        <location evidence="1">Membrane</location>
        <topology evidence="1">Single-pass type II membrane protein</topology>
    </subcellularLocation>
</comment>
<dbReference type="PANTHER" id="PTHR23033:SF50">
    <property type="entry name" value="HEXOSYLTRANSFERASE"/>
    <property type="match status" value="1"/>
</dbReference>
<keyword evidence="6" id="KW-0472">Membrane</keyword>
<proteinExistence type="inferred from homology"/>
<dbReference type="Proteomes" id="UP000006906">
    <property type="component" value="Chromosome 1"/>
</dbReference>
<accession>A0A2K3E514</accession>
<dbReference type="InParanoid" id="A0A2K3E514"/>
<dbReference type="PANTHER" id="PTHR23033">
    <property type="entry name" value="BETA1,3-GALACTOSYLTRANSFERASE"/>
    <property type="match status" value="1"/>
</dbReference>